<organism evidence="3 4">
    <name type="scientific">Plasmodium vivax</name>
    <name type="common">malaria parasite P. vivax</name>
    <dbReference type="NCBI Taxonomy" id="5855"/>
    <lineage>
        <taxon>Eukaryota</taxon>
        <taxon>Sar</taxon>
        <taxon>Alveolata</taxon>
        <taxon>Apicomplexa</taxon>
        <taxon>Aconoidasida</taxon>
        <taxon>Haemosporida</taxon>
        <taxon>Plasmodiidae</taxon>
        <taxon>Plasmodium</taxon>
        <taxon>Plasmodium (Plasmodium)</taxon>
    </lineage>
</organism>
<dbReference type="VEuPathDB" id="PlasmoDB:PVP01_0300900"/>
<name>A0A1G4GRN9_PLAVI</name>
<dbReference type="Pfam" id="PF12420">
    <property type="entry name" value="DUF3671"/>
    <property type="match status" value="1"/>
</dbReference>
<dbReference type="VEuPathDB" id="PlasmoDB:PVX_000000"/>
<gene>
    <name evidence="3" type="ORF">PVT01_030005800</name>
</gene>
<reference evidence="3 4" key="1">
    <citation type="submission" date="2016-07" db="EMBL/GenBank/DDBJ databases">
        <authorList>
            <consortium name="Pathogen Informatics"/>
        </authorList>
    </citation>
    <scope>NUCLEOTIDE SEQUENCE [LARGE SCALE GENOMIC DNA]</scope>
</reference>
<evidence type="ECO:0000313" key="3">
    <source>
        <dbReference type="EMBL" id="SCO65248.1"/>
    </source>
</evidence>
<keyword evidence="1" id="KW-0812">Transmembrane</keyword>
<evidence type="ECO:0000313" key="4">
    <source>
        <dbReference type="Proteomes" id="UP000196402"/>
    </source>
</evidence>
<feature type="transmembrane region" description="Helical" evidence="1">
    <location>
        <begin position="156"/>
        <end position="176"/>
    </location>
</feature>
<keyword evidence="2" id="KW-0732">Signal</keyword>
<evidence type="ECO:0000256" key="1">
    <source>
        <dbReference type="SAM" id="Phobius"/>
    </source>
</evidence>
<keyword evidence="1" id="KW-0472">Membrane</keyword>
<feature type="transmembrane region" description="Helical" evidence="1">
    <location>
        <begin position="183"/>
        <end position="201"/>
    </location>
</feature>
<feature type="signal peptide" evidence="2">
    <location>
        <begin position="1"/>
        <end position="31"/>
    </location>
</feature>
<proteinExistence type="predicted"/>
<dbReference type="EMBL" id="LT615241">
    <property type="protein sequence ID" value="SCO65248.1"/>
    <property type="molecule type" value="Genomic_DNA"/>
</dbReference>
<feature type="chain" id="PRO_5009234067" description="Pv-fam-b protein" evidence="2">
    <location>
        <begin position="32"/>
        <end position="231"/>
    </location>
</feature>
<accession>A0A1G4GRN9</accession>
<sequence length="231" mass="27509">MGWNYKFLTFSKVLLSLYLLCGTINTQLAQSQNSCKSFASRSRDLLTRLKTNEEFTKQTKINYNKYVEERLKQPYMGSFSEWHDNFSQLVNDNIRLNELEKEVINVHYYTSKRNIFKKVDFYFEKKIFNILNNIEKVKNDKLKSSNVFNKILGKKMFLLFILPVVILLSGFSFLQYGMNSTEVLYCIPFVVASILILFYIFSKILKYYIYVENNGKCSFLDYFRIFSKKFN</sequence>
<protein>
    <recommendedName>
        <fullName evidence="5">Pv-fam-b protein</fullName>
    </recommendedName>
</protein>
<dbReference type="VEuPathDB" id="PlasmoDB:PVPAM_030005300"/>
<evidence type="ECO:0000256" key="2">
    <source>
        <dbReference type="SAM" id="SignalP"/>
    </source>
</evidence>
<dbReference type="AlphaFoldDB" id="A0A1G4GRN9"/>
<dbReference type="VEuPathDB" id="PlasmoDB:PVW1_030008000"/>
<dbReference type="Proteomes" id="UP000196402">
    <property type="component" value="Chromosome 3"/>
</dbReference>
<evidence type="ECO:0008006" key="5">
    <source>
        <dbReference type="Google" id="ProtNLM"/>
    </source>
</evidence>
<keyword evidence="1" id="KW-1133">Transmembrane helix</keyword>
<dbReference type="InterPro" id="IPR022139">
    <property type="entry name" value="Fam-L/Fam-M-like_plasmodium"/>
</dbReference>